<dbReference type="Proteomes" id="UP001430455">
    <property type="component" value="Unassembled WGS sequence"/>
</dbReference>
<name>A0AAW4PJQ6_9EURY</name>
<feature type="compositionally biased region" description="Basic and acidic residues" evidence="1">
    <location>
        <begin position="133"/>
        <end position="147"/>
    </location>
</feature>
<dbReference type="AlphaFoldDB" id="A0AAW4PJQ6"/>
<comment type="caution">
    <text evidence="2">The sequence shown here is derived from an EMBL/GenBank/DDBJ whole genome shotgun (WGS) entry which is preliminary data.</text>
</comment>
<sequence>MTAEDSGSTSGLDAVTERASRAVERSSIVGTVNAAAERMGDIIRSSYLYRWLTKEPEPDVIVIDLRETYTVGPIIAVLDRVISTGERAWQHSRIGSIVDRATDRLNETVLDPLSETRGYEVAVSLLTPPELPEENRTEDTPSDEKDR</sequence>
<organism evidence="2 3">
    <name type="scientific">Haloarcula nitratireducens</name>
    <dbReference type="NCBI Taxonomy" id="2487749"/>
    <lineage>
        <taxon>Archaea</taxon>
        <taxon>Methanobacteriati</taxon>
        <taxon>Methanobacteriota</taxon>
        <taxon>Stenosarchaea group</taxon>
        <taxon>Halobacteria</taxon>
        <taxon>Halobacteriales</taxon>
        <taxon>Haloarculaceae</taxon>
        <taxon>Haloarcula</taxon>
    </lineage>
</organism>
<dbReference type="EMBL" id="RKLT01000031">
    <property type="protein sequence ID" value="MBX0297883.1"/>
    <property type="molecule type" value="Genomic_DNA"/>
</dbReference>
<evidence type="ECO:0000313" key="3">
    <source>
        <dbReference type="Proteomes" id="UP001430455"/>
    </source>
</evidence>
<evidence type="ECO:0000256" key="1">
    <source>
        <dbReference type="SAM" id="MobiDB-lite"/>
    </source>
</evidence>
<reference evidence="2 3" key="1">
    <citation type="submission" date="2021-06" db="EMBL/GenBank/DDBJ databases">
        <title>Halomicroarcula sp. a new haloarchaeum isolated from saline soil.</title>
        <authorList>
            <person name="Duran-Viseras A."/>
            <person name="Sanchez-Porro C."/>
            <person name="Ventosa A."/>
        </authorList>
    </citation>
    <scope>NUCLEOTIDE SEQUENCE [LARGE SCALE GENOMIC DNA]</scope>
    <source>
        <strain evidence="2 3">F27</strain>
    </source>
</reference>
<accession>A0AAW4PJQ6</accession>
<protein>
    <submittedName>
        <fullName evidence="2">Uncharacterized protein</fullName>
    </submittedName>
</protein>
<dbReference type="RefSeq" id="WP_220582465.1">
    <property type="nucleotide sequence ID" value="NZ_RKLT01000031.1"/>
</dbReference>
<evidence type="ECO:0000313" key="2">
    <source>
        <dbReference type="EMBL" id="MBX0297883.1"/>
    </source>
</evidence>
<feature type="region of interest" description="Disordered" evidence="1">
    <location>
        <begin position="127"/>
        <end position="147"/>
    </location>
</feature>
<gene>
    <name evidence="2" type="ORF">EGH23_23745</name>
</gene>
<proteinExistence type="predicted"/>
<keyword evidence="3" id="KW-1185">Reference proteome</keyword>